<evidence type="ECO:0000256" key="1">
    <source>
        <dbReference type="ARBA" id="ARBA00010467"/>
    </source>
</evidence>
<evidence type="ECO:0000259" key="11">
    <source>
        <dbReference type="Pfam" id="PF11626"/>
    </source>
</evidence>
<keyword evidence="2 8" id="KW-0158">Chromosome</keyword>
<evidence type="ECO:0000256" key="8">
    <source>
        <dbReference type="RuleBase" id="RU367107"/>
    </source>
</evidence>
<keyword evidence="3 8" id="KW-0779">Telomere</keyword>
<comment type="function">
    <text evidence="8">Involved in the regulation of telomere length, clustering and has a specific role in telomere position effect (TPE).</text>
</comment>
<dbReference type="GO" id="GO:0070187">
    <property type="term" value="C:shelterin complex"/>
    <property type="evidence" value="ECO:0007669"/>
    <property type="project" value="TreeGrafter"/>
</dbReference>
<protein>
    <recommendedName>
        <fullName evidence="8">DNA-binding protein RAP1</fullName>
    </recommendedName>
</protein>
<feature type="compositionally biased region" description="Basic and acidic residues" evidence="9">
    <location>
        <begin position="301"/>
        <end position="314"/>
    </location>
</feature>
<evidence type="ECO:0000256" key="2">
    <source>
        <dbReference type="ARBA" id="ARBA00022454"/>
    </source>
</evidence>
<feature type="region of interest" description="Disordered" evidence="9">
    <location>
        <begin position="389"/>
        <end position="432"/>
    </location>
</feature>
<evidence type="ECO:0000259" key="12">
    <source>
        <dbReference type="Pfam" id="PF16589"/>
    </source>
</evidence>
<feature type="domain" description="TRF2-interacting telomeric protein/Rap1 C-terminal" evidence="11">
    <location>
        <begin position="595"/>
        <end position="652"/>
    </location>
</feature>
<comment type="subcellular location">
    <subcellularLocation>
        <location evidence="8">Nucleus</location>
    </subcellularLocation>
    <subcellularLocation>
        <location evidence="8">Chromosome</location>
        <location evidence="8">Telomere</location>
    </subcellularLocation>
</comment>
<dbReference type="InterPro" id="IPR001357">
    <property type="entry name" value="BRCT_dom"/>
</dbReference>
<feature type="compositionally biased region" description="Basic and acidic residues" evidence="9">
    <location>
        <begin position="353"/>
        <end position="363"/>
    </location>
</feature>
<dbReference type="OrthoDB" id="435460at2759"/>
<reference evidence="13 14" key="2">
    <citation type="submission" date="2015-05" db="EMBL/GenBank/DDBJ databases">
        <authorList>
            <person name="Morales-Cruz A."/>
            <person name="Amrine K.C."/>
            <person name="Cantu D."/>
        </authorList>
    </citation>
    <scope>NUCLEOTIDE SEQUENCE [LARGE SCALE GENOMIC DNA]</scope>
    <source>
        <strain evidence="13">UCRPC4</strain>
    </source>
</reference>
<comment type="caution">
    <text evidence="13">The sequence shown here is derived from an EMBL/GenBank/DDBJ whole genome shotgun (WGS) entry which is preliminary data.</text>
</comment>
<organism evidence="13 14">
    <name type="scientific">Phaeomoniella chlamydospora</name>
    <name type="common">Phaeoacremonium chlamydosporum</name>
    <dbReference type="NCBI Taxonomy" id="158046"/>
    <lineage>
        <taxon>Eukaryota</taxon>
        <taxon>Fungi</taxon>
        <taxon>Dikarya</taxon>
        <taxon>Ascomycota</taxon>
        <taxon>Pezizomycotina</taxon>
        <taxon>Eurotiomycetes</taxon>
        <taxon>Chaetothyriomycetidae</taxon>
        <taxon>Phaeomoniellales</taxon>
        <taxon>Phaeomoniellaceae</taxon>
        <taxon>Phaeomoniella</taxon>
    </lineage>
</organism>
<accession>A0A0G2EEP5</accession>
<feature type="compositionally biased region" description="Polar residues" evidence="9">
    <location>
        <begin position="408"/>
        <end position="424"/>
    </location>
</feature>
<dbReference type="Gene3D" id="1.10.10.60">
    <property type="entry name" value="Homeodomain-like"/>
    <property type="match status" value="1"/>
</dbReference>
<sequence>MAKDSGAQTQAHPLFNGLKFWLSHQVPQRSQFISEIKENGGHVVDLEKNADIKIVDHVRKQLPPGACSYRFLEESVQNHQLAEIENHLVHPQGRQARPVGSISTASKGSRTPFTASDDQFLYDWVKPIEDAGGSVSGNKIYQDIEAANPRHTFQSWRDRWLKHEVSVVIPARTVSSPVAQSTNATVSSELSEDAPAESTTPFTEEDALLLMNAAKHIANLDPEKAPGAWRKFATSTDFSHHTDQEWQQFWEMVVRPHAAKSSQSKKIKPSTAQEELQSFTHPPISRNTVTDNSPTNLVVQARKEVPASPERDMQASEDEIESQKEINQLEAAPQPASHVDTGSSLFFSDDEYETPRPDRRTQREQSVQTSPMHINLLFGEKIVSSIAGSVSETSSQSQQSASEALGKEQSSTDENFETAQAEQANESEHFETAPQGRIETQAIFAETQPELDLDLPEPEGGWEAFEEDEAEEETSQTPTTKPIDQYNILQSTIPETLLVQEESVNFPSSPPSSSIPPIPSSQRTTTAFPPSHAIGSPSAFPPVYDIDTYIDTRLSHYTTPNSPSSISNDLESLLLQSAKRTLTSLSALIPQSFILADIVFNNLKSGKHPPDNIRGIWTEDDDRDLLAGDARAVDRVRKKHGDEGIEGRWEVLDLLR</sequence>
<name>A0A0G2EEP5_PHACM</name>
<keyword evidence="4" id="KW-0805">Transcription regulation</keyword>
<dbReference type="CDD" id="cd11655">
    <property type="entry name" value="rap1_myb-like"/>
    <property type="match status" value="1"/>
</dbReference>
<feature type="compositionally biased region" description="Polar residues" evidence="9">
    <location>
        <begin position="176"/>
        <end position="189"/>
    </location>
</feature>
<evidence type="ECO:0000313" key="14">
    <source>
        <dbReference type="Proteomes" id="UP000053317"/>
    </source>
</evidence>
<feature type="region of interest" description="Disordered" evidence="9">
    <location>
        <begin position="260"/>
        <end position="372"/>
    </location>
</feature>
<dbReference type="InterPro" id="IPR015010">
    <property type="entry name" value="TERF2IP_Myb"/>
</dbReference>
<comment type="subunit">
    <text evidence="8">Homodimer.</text>
</comment>
<feature type="compositionally biased region" description="Pro residues" evidence="9">
    <location>
        <begin position="508"/>
        <end position="519"/>
    </location>
</feature>
<reference evidence="13 14" key="1">
    <citation type="submission" date="2015-05" db="EMBL/GenBank/DDBJ databases">
        <title>Distinctive expansion of gene families associated with plant cell wall degradation and secondary metabolism in the genomes of grapevine trunk pathogens.</title>
        <authorList>
            <person name="Lawrence D.P."/>
            <person name="Travadon R."/>
            <person name="Rolshausen P.E."/>
            <person name="Baumgartner K."/>
        </authorList>
    </citation>
    <scope>NUCLEOTIDE SEQUENCE [LARGE SCALE GENOMIC DNA]</scope>
    <source>
        <strain evidence="13">UCRPC4</strain>
    </source>
</reference>
<gene>
    <name evidence="13" type="ORF">UCRPC4_g04118</name>
</gene>
<dbReference type="Pfam" id="PF16589">
    <property type="entry name" value="BRCT_2"/>
    <property type="match status" value="1"/>
</dbReference>
<feature type="domain" description="BRCT" evidence="12">
    <location>
        <begin position="13"/>
        <end position="87"/>
    </location>
</feature>
<dbReference type="GO" id="GO:0031848">
    <property type="term" value="P:protection from non-homologous end joining at telomere"/>
    <property type="evidence" value="ECO:0007669"/>
    <property type="project" value="TreeGrafter"/>
</dbReference>
<dbReference type="PANTHER" id="PTHR16466">
    <property type="entry name" value="TELOMERE REPEAT-BINDING FACTOR 2-INTERACTING PROTEIN 1"/>
    <property type="match status" value="1"/>
</dbReference>
<evidence type="ECO:0000313" key="13">
    <source>
        <dbReference type="EMBL" id="KKY20751.1"/>
    </source>
</evidence>
<comment type="similarity">
    <text evidence="1 8">Belongs to the RAP1 family.</text>
</comment>
<dbReference type="InterPro" id="IPR009057">
    <property type="entry name" value="Homeodomain-like_sf"/>
</dbReference>
<dbReference type="Proteomes" id="UP000053317">
    <property type="component" value="Unassembled WGS sequence"/>
</dbReference>
<dbReference type="Pfam" id="PF08914">
    <property type="entry name" value="Myb_Rap1"/>
    <property type="match status" value="1"/>
</dbReference>
<dbReference type="SUPFAM" id="SSF46689">
    <property type="entry name" value="Homeodomain-like"/>
    <property type="match status" value="1"/>
</dbReference>
<dbReference type="PANTHER" id="PTHR16466:SF6">
    <property type="entry name" value="TELOMERIC REPEAT-BINDING FACTOR 2-INTERACTING PROTEIN 1"/>
    <property type="match status" value="1"/>
</dbReference>
<keyword evidence="14" id="KW-1185">Reference proteome</keyword>
<dbReference type="GO" id="GO:0010833">
    <property type="term" value="P:telomere maintenance via telomere lengthening"/>
    <property type="evidence" value="ECO:0007669"/>
    <property type="project" value="UniProtKB-UniRule"/>
</dbReference>
<evidence type="ECO:0000256" key="5">
    <source>
        <dbReference type="ARBA" id="ARBA00023159"/>
    </source>
</evidence>
<feature type="domain" description="TERF2-interacting telomeric protein 1 Myb" evidence="10">
    <location>
        <begin position="113"/>
        <end position="163"/>
    </location>
</feature>
<feature type="compositionally biased region" description="Low complexity" evidence="9">
    <location>
        <begin position="389"/>
        <end position="404"/>
    </location>
</feature>
<feature type="region of interest" description="Disordered" evidence="9">
    <location>
        <begin position="503"/>
        <end position="537"/>
    </location>
</feature>
<keyword evidence="5" id="KW-0010">Activator</keyword>
<evidence type="ECO:0000256" key="7">
    <source>
        <dbReference type="ARBA" id="ARBA00023242"/>
    </source>
</evidence>
<dbReference type="Pfam" id="PF11626">
    <property type="entry name" value="Rap1_C"/>
    <property type="match status" value="1"/>
</dbReference>
<proteinExistence type="inferred from homology"/>
<keyword evidence="7 8" id="KW-0539">Nucleus</keyword>
<evidence type="ECO:0000259" key="10">
    <source>
        <dbReference type="Pfam" id="PF08914"/>
    </source>
</evidence>
<dbReference type="Gene3D" id="1.10.10.2170">
    <property type="match status" value="1"/>
</dbReference>
<dbReference type="EMBL" id="LCWF01000094">
    <property type="protein sequence ID" value="KKY20751.1"/>
    <property type="molecule type" value="Genomic_DNA"/>
</dbReference>
<keyword evidence="6" id="KW-0804">Transcription</keyword>
<dbReference type="AlphaFoldDB" id="A0A0G2EEP5"/>
<dbReference type="InterPro" id="IPR021661">
    <property type="entry name" value="Rap1_C"/>
</dbReference>
<feature type="compositionally biased region" description="Polar residues" evidence="9">
    <location>
        <begin position="269"/>
        <end position="298"/>
    </location>
</feature>
<evidence type="ECO:0000256" key="3">
    <source>
        <dbReference type="ARBA" id="ARBA00022895"/>
    </source>
</evidence>
<dbReference type="GO" id="GO:0042162">
    <property type="term" value="F:telomeric DNA binding"/>
    <property type="evidence" value="ECO:0007669"/>
    <property type="project" value="TreeGrafter"/>
</dbReference>
<evidence type="ECO:0000256" key="9">
    <source>
        <dbReference type="SAM" id="MobiDB-lite"/>
    </source>
</evidence>
<dbReference type="InterPro" id="IPR039595">
    <property type="entry name" value="TE2IP/Rap1"/>
</dbReference>
<dbReference type="InterPro" id="IPR038104">
    <property type="entry name" value="Rap1_C_sf"/>
</dbReference>
<feature type="region of interest" description="Disordered" evidence="9">
    <location>
        <begin position="176"/>
        <end position="201"/>
    </location>
</feature>
<evidence type="ECO:0000256" key="6">
    <source>
        <dbReference type="ARBA" id="ARBA00023163"/>
    </source>
</evidence>
<evidence type="ECO:0000256" key="4">
    <source>
        <dbReference type="ARBA" id="ARBA00023015"/>
    </source>
</evidence>